<organism evidence="4 5">
    <name type="scientific">Gordonia oryzae</name>
    <dbReference type="NCBI Taxonomy" id="2487349"/>
    <lineage>
        <taxon>Bacteria</taxon>
        <taxon>Bacillati</taxon>
        <taxon>Actinomycetota</taxon>
        <taxon>Actinomycetes</taxon>
        <taxon>Mycobacteriales</taxon>
        <taxon>Gordoniaceae</taxon>
        <taxon>Gordonia</taxon>
    </lineage>
</organism>
<protein>
    <recommendedName>
        <fullName evidence="6">Mce-associated membrane protein</fullName>
    </recommendedName>
</protein>
<dbReference type="RefSeq" id="WP_123932576.1">
    <property type="nucleotide sequence ID" value="NZ_JBPSDP010000020.1"/>
</dbReference>
<dbReference type="EMBL" id="RKMH01000019">
    <property type="protein sequence ID" value="RPA57078.1"/>
    <property type="molecule type" value="Genomic_DNA"/>
</dbReference>
<dbReference type="GO" id="GO:0016020">
    <property type="term" value="C:membrane"/>
    <property type="evidence" value="ECO:0007669"/>
    <property type="project" value="UniProtKB-SubCell"/>
</dbReference>
<sequence>MTPPTDPTARQRLAQERVIHALRAARVARIAAADDLRARAVRRSRWVRRALVVAALVAVVLIVGASTLAVLDHRATERTDLDGEVLAAARSATTSMVTSDPAHAEAYVQRVLALSTGAQKKRLELAGAALSAAVAAQTAPSAGRVLSAGLVTDPGSDDPGSRAQVLVVVQASNAVLLGGDPQADRLTLTVWMTRTDAGWLVDSAVPA</sequence>
<dbReference type="PANTHER" id="PTHR37042">
    <property type="entry name" value="OUTER MEMBRANE PROTEIN RV1973"/>
    <property type="match status" value="1"/>
</dbReference>
<reference evidence="4 5" key="1">
    <citation type="submission" date="2018-11" db="EMBL/GenBank/DDBJ databases">
        <title>Draft genome sequence of Gordonia sp. RS15-1S isolated from rice stems.</title>
        <authorList>
            <person name="Muangham S."/>
        </authorList>
    </citation>
    <scope>NUCLEOTIDE SEQUENCE [LARGE SCALE GENOMIC DNA]</scope>
    <source>
        <strain evidence="4 5">RS15-1S</strain>
    </source>
</reference>
<dbReference type="Proteomes" id="UP000267536">
    <property type="component" value="Unassembled WGS sequence"/>
</dbReference>
<proteinExistence type="predicted"/>
<dbReference type="AlphaFoldDB" id="A0A3N4G4N6"/>
<keyword evidence="5" id="KW-1185">Reference proteome</keyword>
<evidence type="ECO:0000256" key="3">
    <source>
        <dbReference type="SAM" id="Phobius"/>
    </source>
</evidence>
<feature type="transmembrane region" description="Helical" evidence="3">
    <location>
        <begin position="50"/>
        <end position="71"/>
    </location>
</feature>
<evidence type="ECO:0008006" key="6">
    <source>
        <dbReference type="Google" id="ProtNLM"/>
    </source>
</evidence>
<keyword evidence="3" id="KW-1133">Transmembrane helix</keyword>
<evidence type="ECO:0000313" key="4">
    <source>
        <dbReference type="EMBL" id="RPA57078.1"/>
    </source>
</evidence>
<evidence type="ECO:0000313" key="5">
    <source>
        <dbReference type="Proteomes" id="UP000267536"/>
    </source>
</evidence>
<gene>
    <name evidence="4" type="ORF">EF294_19600</name>
</gene>
<accession>A0A3N4G4N6</accession>
<comment type="subcellular location">
    <subcellularLocation>
        <location evidence="1">Membrane</location>
    </subcellularLocation>
</comment>
<keyword evidence="3" id="KW-0812">Transmembrane</keyword>
<evidence type="ECO:0000256" key="2">
    <source>
        <dbReference type="ARBA" id="ARBA00023136"/>
    </source>
</evidence>
<evidence type="ECO:0000256" key="1">
    <source>
        <dbReference type="ARBA" id="ARBA00004370"/>
    </source>
</evidence>
<comment type="caution">
    <text evidence="4">The sequence shown here is derived from an EMBL/GenBank/DDBJ whole genome shotgun (WGS) entry which is preliminary data.</text>
</comment>
<name>A0A3N4G4N6_9ACTN</name>
<dbReference type="PANTHER" id="PTHR37042:SF4">
    <property type="entry name" value="OUTER MEMBRANE PROTEIN RV1973"/>
    <property type="match status" value="1"/>
</dbReference>
<dbReference type="OrthoDB" id="4578504at2"/>
<keyword evidence="2 3" id="KW-0472">Membrane</keyword>